<dbReference type="Proteomes" id="UP001150266">
    <property type="component" value="Unassembled WGS sequence"/>
</dbReference>
<name>A0A9W9AFT4_9AGAR</name>
<gene>
    <name evidence="1" type="ORF">J3R30DRAFT_3287989</name>
</gene>
<sequence>QMLTSNHYLRLKLLPKIPSELSIRQSLHRALLDSFGTTGGSIHLDVLWVSDDGSETVVRVNPRRVSSKNVLAAATSSASPKFQLVKESPFLPSLLSAEPTFCSLR</sequence>
<feature type="non-terminal residue" evidence="1">
    <location>
        <position position="105"/>
    </location>
</feature>
<dbReference type="EMBL" id="JAOTPV010000006">
    <property type="protein sequence ID" value="KAJ4480869.1"/>
    <property type="molecule type" value="Genomic_DNA"/>
</dbReference>
<dbReference type="AlphaFoldDB" id="A0A9W9AFT4"/>
<evidence type="ECO:0000313" key="1">
    <source>
        <dbReference type="EMBL" id="KAJ4480869.1"/>
    </source>
</evidence>
<accession>A0A9W9AFT4</accession>
<comment type="caution">
    <text evidence="1">The sequence shown here is derived from an EMBL/GenBank/DDBJ whole genome shotgun (WGS) entry which is preliminary data.</text>
</comment>
<proteinExistence type="predicted"/>
<reference evidence="1" key="1">
    <citation type="submission" date="2022-08" db="EMBL/GenBank/DDBJ databases">
        <title>A Global Phylogenomic Analysis of the Shiitake Genus Lentinula.</title>
        <authorList>
            <consortium name="DOE Joint Genome Institute"/>
            <person name="Sierra-Patev S."/>
            <person name="Min B."/>
            <person name="Naranjo-Ortiz M."/>
            <person name="Looney B."/>
            <person name="Konkel Z."/>
            <person name="Slot J.C."/>
            <person name="Sakamoto Y."/>
            <person name="Steenwyk J.L."/>
            <person name="Rokas A."/>
            <person name="Carro J."/>
            <person name="Camarero S."/>
            <person name="Ferreira P."/>
            <person name="Molpeceres G."/>
            <person name="Ruiz-Duenas F.J."/>
            <person name="Serrano A."/>
            <person name="Henrissat B."/>
            <person name="Drula E."/>
            <person name="Hughes K.W."/>
            <person name="Mata J.L."/>
            <person name="Ishikawa N.K."/>
            <person name="Vargas-Isla R."/>
            <person name="Ushijima S."/>
            <person name="Smith C.A."/>
            <person name="Ahrendt S."/>
            <person name="Andreopoulos W."/>
            <person name="He G."/>
            <person name="Labutti K."/>
            <person name="Lipzen A."/>
            <person name="Ng V."/>
            <person name="Riley R."/>
            <person name="Sandor L."/>
            <person name="Barry K."/>
            <person name="Martinez A.T."/>
            <person name="Xiao Y."/>
            <person name="Gibbons J.G."/>
            <person name="Terashima K."/>
            <person name="Grigoriev I.V."/>
            <person name="Hibbett D.S."/>
        </authorList>
    </citation>
    <scope>NUCLEOTIDE SEQUENCE</scope>
    <source>
        <strain evidence="1">JLM2183</strain>
    </source>
</reference>
<protein>
    <submittedName>
        <fullName evidence="1">Uncharacterized protein</fullName>
    </submittedName>
</protein>
<organism evidence="1 2">
    <name type="scientific">Lentinula aciculospora</name>
    <dbReference type="NCBI Taxonomy" id="153920"/>
    <lineage>
        <taxon>Eukaryota</taxon>
        <taxon>Fungi</taxon>
        <taxon>Dikarya</taxon>
        <taxon>Basidiomycota</taxon>
        <taxon>Agaricomycotina</taxon>
        <taxon>Agaricomycetes</taxon>
        <taxon>Agaricomycetidae</taxon>
        <taxon>Agaricales</taxon>
        <taxon>Marasmiineae</taxon>
        <taxon>Omphalotaceae</taxon>
        <taxon>Lentinula</taxon>
    </lineage>
</organism>
<keyword evidence="2" id="KW-1185">Reference proteome</keyword>
<evidence type="ECO:0000313" key="2">
    <source>
        <dbReference type="Proteomes" id="UP001150266"/>
    </source>
</evidence>
<dbReference type="OrthoDB" id="3265020at2759"/>